<evidence type="ECO:0000313" key="11">
    <source>
        <dbReference type="EMBL" id="RLE11388.1"/>
    </source>
</evidence>
<keyword evidence="7 9" id="KW-0472">Membrane</keyword>
<proteinExistence type="inferred from homology"/>
<dbReference type="GO" id="GO:0015740">
    <property type="term" value="P:C4-dicarboxylate transport"/>
    <property type="evidence" value="ECO:0007669"/>
    <property type="project" value="TreeGrafter"/>
</dbReference>
<evidence type="ECO:0000256" key="7">
    <source>
        <dbReference type="ARBA" id="ARBA00023136"/>
    </source>
</evidence>
<keyword evidence="4" id="KW-0997">Cell inner membrane</keyword>
<dbReference type="InterPro" id="IPR007387">
    <property type="entry name" value="TRAP_DctQ"/>
</dbReference>
<comment type="subcellular location">
    <subcellularLocation>
        <location evidence="1">Cell inner membrane</location>
        <topology evidence="1">Multi-pass membrane protein</topology>
    </subcellularLocation>
</comment>
<evidence type="ECO:0000256" key="3">
    <source>
        <dbReference type="ARBA" id="ARBA00022475"/>
    </source>
</evidence>
<dbReference type="GO" id="GO:0022857">
    <property type="term" value="F:transmembrane transporter activity"/>
    <property type="evidence" value="ECO:0007669"/>
    <property type="project" value="TreeGrafter"/>
</dbReference>
<keyword evidence="2" id="KW-0813">Transport</keyword>
<evidence type="ECO:0000256" key="2">
    <source>
        <dbReference type="ARBA" id="ARBA00022448"/>
    </source>
</evidence>
<comment type="similarity">
    <text evidence="8">Belongs to the TRAP transporter small permease family.</text>
</comment>
<gene>
    <name evidence="11" type="ORF">DRI96_06285</name>
</gene>
<evidence type="ECO:0000259" key="10">
    <source>
        <dbReference type="Pfam" id="PF04290"/>
    </source>
</evidence>
<evidence type="ECO:0000256" key="8">
    <source>
        <dbReference type="ARBA" id="ARBA00038436"/>
    </source>
</evidence>
<evidence type="ECO:0000256" key="1">
    <source>
        <dbReference type="ARBA" id="ARBA00004429"/>
    </source>
</evidence>
<evidence type="ECO:0000313" key="12">
    <source>
        <dbReference type="Proteomes" id="UP000267654"/>
    </source>
</evidence>
<protein>
    <recommendedName>
        <fullName evidence="10">Tripartite ATP-independent periplasmic transporters DctQ component domain-containing protein</fullName>
    </recommendedName>
</protein>
<feature type="transmembrane region" description="Helical" evidence="9">
    <location>
        <begin position="140"/>
        <end position="158"/>
    </location>
</feature>
<reference evidence="11 12" key="1">
    <citation type="submission" date="2018-06" db="EMBL/GenBank/DDBJ databases">
        <title>Extensive metabolic versatility and redundancy in microbially diverse, dynamic hydrothermal sediments.</title>
        <authorList>
            <person name="Dombrowski N."/>
            <person name="Teske A."/>
            <person name="Baker B.J."/>
        </authorList>
    </citation>
    <scope>NUCLEOTIDE SEQUENCE [LARGE SCALE GENOMIC DNA]</scope>
    <source>
        <strain evidence="11">B19_G9</strain>
    </source>
</reference>
<dbReference type="AlphaFoldDB" id="A0A662D960"/>
<dbReference type="Proteomes" id="UP000267654">
    <property type="component" value="Unassembled WGS sequence"/>
</dbReference>
<keyword evidence="6 9" id="KW-1133">Transmembrane helix</keyword>
<feature type="domain" description="Tripartite ATP-independent periplasmic transporters DctQ component" evidence="10">
    <location>
        <begin position="35"/>
        <end position="163"/>
    </location>
</feature>
<evidence type="ECO:0000256" key="9">
    <source>
        <dbReference type="SAM" id="Phobius"/>
    </source>
</evidence>
<feature type="transmembrane region" description="Helical" evidence="9">
    <location>
        <begin position="21"/>
        <end position="47"/>
    </location>
</feature>
<organism evidence="11 12">
    <name type="scientific">Aerophobetes bacterium</name>
    <dbReference type="NCBI Taxonomy" id="2030807"/>
    <lineage>
        <taxon>Bacteria</taxon>
        <taxon>Candidatus Aerophobota</taxon>
    </lineage>
</organism>
<dbReference type="EMBL" id="QMQB01000250">
    <property type="protein sequence ID" value="RLE11388.1"/>
    <property type="molecule type" value="Genomic_DNA"/>
</dbReference>
<comment type="caution">
    <text evidence="11">The sequence shown here is derived from an EMBL/GenBank/DDBJ whole genome shotgun (WGS) entry which is preliminary data.</text>
</comment>
<keyword evidence="5 9" id="KW-0812">Transmembrane</keyword>
<dbReference type="InterPro" id="IPR055348">
    <property type="entry name" value="DctQ"/>
</dbReference>
<feature type="transmembrane region" description="Helical" evidence="9">
    <location>
        <begin position="104"/>
        <end position="124"/>
    </location>
</feature>
<evidence type="ECO:0000256" key="5">
    <source>
        <dbReference type="ARBA" id="ARBA00022692"/>
    </source>
</evidence>
<accession>A0A662D960</accession>
<evidence type="ECO:0000256" key="6">
    <source>
        <dbReference type="ARBA" id="ARBA00022989"/>
    </source>
</evidence>
<dbReference type="Pfam" id="PF04290">
    <property type="entry name" value="DctQ"/>
    <property type="match status" value="1"/>
</dbReference>
<sequence>MDKNTKNKKSVGRKIVSGVGTVGFVIGVVLMTVMLFTLTAGICSRYIFNRPFFWTDEMARIVLIWTIFIGAALAFQKNSPINHINVDFFITLLPSKGREIAKKIALGTTVFFCIIMFLISVRFIPQAGFIKTAALGLPKIIIYITLPIFAAVSLVFLIEQILTWNRKNGGGK</sequence>
<evidence type="ECO:0000256" key="4">
    <source>
        <dbReference type="ARBA" id="ARBA00022519"/>
    </source>
</evidence>
<dbReference type="GO" id="GO:0005886">
    <property type="term" value="C:plasma membrane"/>
    <property type="evidence" value="ECO:0007669"/>
    <property type="project" value="UniProtKB-SubCell"/>
</dbReference>
<dbReference type="PANTHER" id="PTHR35011">
    <property type="entry name" value="2,3-DIKETO-L-GULONATE TRAP TRANSPORTER SMALL PERMEASE PROTEIN YIAM"/>
    <property type="match status" value="1"/>
</dbReference>
<dbReference type="PANTHER" id="PTHR35011:SF2">
    <property type="entry name" value="2,3-DIKETO-L-GULONATE TRAP TRANSPORTER SMALL PERMEASE PROTEIN YIAM"/>
    <property type="match status" value="1"/>
</dbReference>
<name>A0A662D960_UNCAE</name>
<feature type="transmembrane region" description="Helical" evidence="9">
    <location>
        <begin position="59"/>
        <end position="75"/>
    </location>
</feature>
<keyword evidence="3" id="KW-1003">Cell membrane</keyword>